<dbReference type="EnsemblBacteria" id="AAR34281">
    <property type="protein sequence ID" value="AAR34281"/>
    <property type="gene ID" value="GSU0954"/>
</dbReference>
<dbReference type="AlphaFoldDB" id="Q74EK8"/>
<dbReference type="HOGENOM" id="CLU_068226_0_1_7"/>
<dbReference type="RefSeq" id="WP_010941622.1">
    <property type="nucleotide sequence ID" value="NC_002939.5"/>
</dbReference>
<dbReference type="InterPro" id="IPR010921">
    <property type="entry name" value="Trp_repressor/repl_initiator"/>
</dbReference>
<protein>
    <submittedName>
        <fullName evidence="3">Transposase, Y1_Tnp domain-containing</fullName>
    </submittedName>
</protein>
<dbReference type="Gene3D" id="3.30.70.1290">
    <property type="entry name" value="Transposase IS200-like"/>
    <property type="match status" value="1"/>
</dbReference>
<dbReference type="SUPFAM" id="SSF143422">
    <property type="entry name" value="Transposase IS200-like"/>
    <property type="match status" value="1"/>
</dbReference>
<dbReference type="Pfam" id="PF01797">
    <property type="entry name" value="Y1_Tnp"/>
    <property type="match status" value="1"/>
</dbReference>
<dbReference type="InterPro" id="IPR036515">
    <property type="entry name" value="Transposase_17_sf"/>
</dbReference>
<dbReference type="eggNOG" id="COG1943">
    <property type="taxonomic scope" value="Bacteria"/>
</dbReference>
<evidence type="ECO:0000259" key="1">
    <source>
        <dbReference type="SMART" id="SM00760"/>
    </source>
</evidence>
<dbReference type="OrthoDB" id="9800147at2"/>
<dbReference type="GO" id="GO:0043565">
    <property type="term" value="F:sequence-specific DNA binding"/>
    <property type="evidence" value="ECO:0007669"/>
    <property type="project" value="InterPro"/>
</dbReference>
<dbReference type="SUPFAM" id="SSF48295">
    <property type="entry name" value="TrpR-like"/>
    <property type="match status" value="1"/>
</dbReference>
<dbReference type="GO" id="GO:0005524">
    <property type="term" value="F:ATP binding"/>
    <property type="evidence" value="ECO:0007669"/>
    <property type="project" value="InterPro"/>
</dbReference>
<dbReference type="KEGG" id="gsu:GSU0954"/>
<name>Q74EK8_GEOSL</name>
<dbReference type="eggNOG" id="COG0593">
    <property type="taxonomic scope" value="Bacteria"/>
</dbReference>
<dbReference type="SMR" id="Q74EK8"/>
<dbReference type="EMBL" id="AE017180">
    <property type="protein sequence ID" value="AAR34281.1"/>
    <property type="molecule type" value="Genomic_DNA"/>
</dbReference>
<dbReference type="DNASU" id="2685216"/>
<dbReference type="SMART" id="SM01321">
    <property type="entry name" value="Y1_Tnp"/>
    <property type="match status" value="1"/>
</dbReference>
<evidence type="ECO:0000313" key="3">
    <source>
        <dbReference type="EMBL" id="AAR34281.1"/>
    </source>
</evidence>
<organism evidence="3 4">
    <name type="scientific">Geobacter sulfurreducens (strain ATCC 51573 / DSM 12127 / PCA)</name>
    <dbReference type="NCBI Taxonomy" id="243231"/>
    <lineage>
        <taxon>Bacteria</taxon>
        <taxon>Pseudomonadati</taxon>
        <taxon>Thermodesulfobacteriota</taxon>
        <taxon>Desulfuromonadia</taxon>
        <taxon>Geobacterales</taxon>
        <taxon>Geobacteraceae</taxon>
        <taxon>Geobacter</taxon>
    </lineage>
</organism>
<dbReference type="InterPro" id="IPR002686">
    <property type="entry name" value="Transposase_17"/>
</dbReference>
<dbReference type="GO" id="GO:0006270">
    <property type="term" value="P:DNA replication initiation"/>
    <property type="evidence" value="ECO:0007669"/>
    <property type="project" value="InterPro"/>
</dbReference>
<dbReference type="InterPro" id="IPR013159">
    <property type="entry name" value="DnaA_C"/>
</dbReference>
<dbReference type="PANTHER" id="PTHR34322:SF2">
    <property type="entry name" value="TRANSPOSASE IS200-LIKE DOMAIN-CONTAINING PROTEIN"/>
    <property type="match status" value="1"/>
</dbReference>
<reference evidence="3 4" key="1">
    <citation type="journal article" date="2003" name="Science">
        <title>Genome of Geobacter sulfurreducens: metal reduction in subsurface environments.</title>
        <authorList>
            <person name="Methe B.A."/>
            <person name="Nelson K.E."/>
            <person name="Eisen J.A."/>
            <person name="Paulsen I.T."/>
            <person name="Nelson W."/>
            <person name="Heidelberg J.F."/>
            <person name="Wu D."/>
            <person name="Wu M."/>
            <person name="Ward N."/>
            <person name="Beanan M.J."/>
            <person name="Dodson R.J."/>
            <person name="Madupu R."/>
            <person name="Brinkac L.M."/>
            <person name="Daugherty S.C."/>
            <person name="DeBoy R.T."/>
            <person name="Durkin A.S."/>
            <person name="Gwinn M."/>
            <person name="Kolonay J.F."/>
            <person name="Sullivan S.A."/>
            <person name="Haft D.H."/>
            <person name="Selengut J."/>
            <person name="Davidsen T.M."/>
            <person name="Zafar N."/>
            <person name="White O."/>
            <person name="Tran B."/>
            <person name="Romero C."/>
            <person name="Forberger H.A."/>
            <person name="Weidman J."/>
            <person name="Khouri H."/>
            <person name="Feldblyum T.V."/>
            <person name="Utterback T.R."/>
            <person name="Van Aken S.E."/>
            <person name="Lovley D.R."/>
            <person name="Fraser C.M."/>
        </authorList>
    </citation>
    <scope>NUCLEOTIDE SEQUENCE [LARGE SCALE GENOMIC DNA]</scope>
    <source>
        <strain evidence="4">ATCC 51573 / DSM 12127 / PCA</strain>
    </source>
</reference>
<evidence type="ECO:0000259" key="2">
    <source>
        <dbReference type="SMART" id="SM01321"/>
    </source>
</evidence>
<gene>
    <name evidence="3" type="ordered locus">GSU0954</name>
</gene>
<dbReference type="Proteomes" id="UP000000577">
    <property type="component" value="Chromosome"/>
</dbReference>
<dbReference type="GO" id="GO:0006275">
    <property type="term" value="P:regulation of DNA replication"/>
    <property type="evidence" value="ECO:0007669"/>
    <property type="project" value="InterPro"/>
</dbReference>
<dbReference type="PANTHER" id="PTHR34322">
    <property type="entry name" value="TRANSPOSASE, Y1_TNP DOMAIN-CONTAINING"/>
    <property type="match status" value="1"/>
</dbReference>
<dbReference type="GO" id="GO:0006313">
    <property type="term" value="P:DNA transposition"/>
    <property type="evidence" value="ECO:0007669"/>
    <property type="project" value="InterPro"/>
</dbReference>
<dbReference type="GO" id="GO:0004803">
    <property type="term" value="F:transposase activity"/>
    <property type="evidence" value="ECO:0007669"/>
    <property type="project" value="InterPro"/>
</dbReference>
<reference evidence="3 4" key="2">
    <citation type="journal article" date="2012" name="BMC Genomics">
        <title>Comparative genomic analysis of Geobacter sulfurreducens KN400, a strain with enhanced capacity for extracellular electron transfer and electricity production.</title>
        <authorList>
            <person name="Butler J.E."/>
            <person name="Young N.D."/>
            <person name="Aklujkar M."/>
            <person name="Lovley D.R."/>
        </authorList>
    </citation>
    <scope>NUCLEOTIDE SEQUENCE [LARGE SCALE GENOMIC DNA]</scope>
    <source>
        <strain evidence="4">ATCC 51573 / DSM 12127 / PCA</strain>
    </source>
</reference>
<sequence length="326" mass="36723">MPRSARIDIPNLLQHVIVRGIERRDIFLSDDDRWDFRNRLQKLLLEMDVDCLAWSLMSNHFHLLLRPTRTPLAPFMRRLLTGYAVSFNLRHNRSGHLFQNRYKSIVCDEDSYLLELVRYIHLNPLRAGIVADLGALDTFPWSGHAMLMGKIVLEGQGINEVLRYFGPGVSASRRTYREFMADGVLQGERPDLVGKRSGASGGGCPASDRRILGDENFVEQLKTEECLHQQLRRPMSIESIVATIADQYGVAPKAIASKSRLPRTLDARAVVCYTAVEEGHTGAEVGRVLGMTRSGVAIARRRGEEVLARIESTAEFQHDTRLDSTN</sequence>
<keyword evidence="4" id="KW-1185">Reference proteome</keyword>
<feature type="domain" description="Transposase IS200-like" evidence="2">
    <location>
        <begin position="9"/>
        <end position="123"/>
    </location>
</feature>
<dbReference type="Gene3D" id="1.10.1750.10">
    <property type="match status" value="1"/>
</dbReference>
<feature type="domain" description="Chromosomal replication initiator DnaA C-terminal" evidence="1">
    <location>
        <begin position="236"/>
        <end position="303"/>
    </location>
</feature>
<dbReference type="STRING" id="243231.GSU0954"/>
<dbReference type="SMART" id="SM00760">
    <property type="entry name" value="Bac_DnaA_C"/>
    <property type="match status" value="1"/>
</dbReference>
<evidence type="ECO:0000313" key="4">
    <source>
        <dbReference type="Proteomes" id="UP000000577"/>
    </source>
</evidence>
<dbReference type="InParanoid" id="Q74EK8"/>
<accession>Q74EK8</accession>
<proteinExistence type="predicted"/>